<gene>
    <name evidence="2" type="ORF">PCASD_17197</name>
</gene>
<dbReference type="AlphaFoldDB" id="A0A2N5T754"/>
<dbReference type="EMBL" id="PGCI01000686">
    <property type="protein sequence ID" value="PLW21334.1"/>
    <property type="molecule type" value="Genomic_DNA"/>
</dbReference>
<feature type="region of interest" description="Disordered" evidence="1">
    <location>
        <begin position="20"/>
        <end position="40"/>
    </location>
</feature>
<comment type="caution">
    <text evidence="2">The sequence shown here is derived from an EMBL/GenBank/DDBJ whole genome shotgun (WGS) entry which is preliminary data.</text>
</comment>
<organism evidence="2 3">
    <name type="scientific">Puccinia coronata f. sp. avenae</name>
    <dbReference type="NCBI Taxonomy" id="200324"/>
    <lineage>
        <taxon>Eukaryota</taxon>
        <taxon>Fungi</taxon>
        <taxon>Dikarya</taxon>
        <taxon>Basidiomycota</taxon>
        <taxon>Pucciniomycotina</taxon>
        <taxon>Pucciniomycetes</taxon>
        <taxon>Pucciniales</taxon>
        <taxon>Pucciniaceae</taxon>
        <taxon>Puccinia</taxon>
    </lineage>
</organism>
<accession>A0A2N5T754</accession>
<feature type="compositionally biased region" description="Basic and acidic residues" evidence="1">
    <location>
        <begin position="173"/>
        <end position="191"/>
    </location>
</feature>
<protein>
    <submittedName>
        <fullName evidence="2">Uncharacterized protein</fullName>
    </submittedName>
</protein>
<name>A0A2N5T754_9BASI</name>
<evidence type="ECO:0000256" key="1">
    <source>
        <dbReference type="SAM" id="MobiDB-lite"/>
    </source>
</evidence>
<evidence type="ECO:0000313" key="2">
    <source>
        <dbReference type="EMBL" id="PLW21334.1"/>
    </source>
</evidence>
<evidence type="ECO:0000313" key="3">
    <source>
        <dbReference type="Proteomes" id="UP000235392"/>
    </source>
</evidence>
<sequence>MGILVNMIVAVFSGGGLRGGTGNSLKRAEQRVRRSGANADKKTGMSVEFAASTVVVLDVALLAGAGGWTPSKRCIRKELNAGPTTRSSIKSCCFLSSLSLSFGAKGKACARRTRPHSSCAIASGCRPAQSQQNRIAHEEPSRGRRARPSRCVILKLACRELLAAKAASGEAATDSRGRSAGDWANDGKGEVGGEDGAGGAAVLGSDEGTR</sequence>
<reference evidence="2 3" key="1">
    <citation type="submission" date="2017-11" db="EMBL/GenBank/DDBJ databases">
        <title>De novo assembly and phasing of dikaryotic genomes from two isolates of Puccinia coronata f. sp. avenae, the causal agent of oat crown rust.</title>
        <authorList>
            <person name="Miller M.E."/>
            <person name="Zhang Y."/>
            <person name="Omidvar V."/>
            <person name="Sperschneider J."/>
            <person name="Schwessinger B."/>
            <person name="Raley C."/>
            <person name="Palmer J.M."/>
            <person name="Garnica D."/>
            <person name="Upadhyaya N."/>
            <person name="Rathjen J."/>
            <person name="Taylor J.M."/>
            <person name="Park R.F."/>
            <person name="Dodds P.N."/>
            <person name="Hirsch C.D."/>
            <person name="Kianian S.F."/>
            <person name="Figueroa M."/>
        </authorList>
    </citation>
    <scope>NUCLEOTIDE SEQUENCE [LARGE SCALE GENOMIC DNA]</scope>
    <source>
        <strain evidence="2">12SD80</strain>
    </source>
</reference>
<proteinExistence type="predicted"/>
<feature type="region of interest" description="Disordered" evidence="1">
    <location>
        <begin position="168"/>
        <end position="210"/>
    </location>
</feature>
<dbReference type="Proteomes" id="UP000235392">
    <property type="component" value="Unassembled WGS sequence"/>
</dbReference>